<evidence type="ECO:0000256" key="3">
    <source>
        <dbReference type="SAM" id="Phobius"/>
    </source>
</evidence>
<comment type="caution">
    <text evidence="6">The sequence shown here is derived from an EMBL/GenBank/DDBJ whole genome shotgun (WGS) entry which is preliminary data.</text>
</comment>
<gene>
    <name evidence="6" type="ORF">BKA67DRAFT_642591</name>
</gene>
<dbReference type="InterPro" id="IPR029058">
    <property type="entry name" value="AB_hydrolase_fold"/>
</dbReference>
<proteinExistence type="inferred from homology"/>
<evidence type="ECO:0000313" key="6">
    <source>
        <dbReference type="EMBL" id="KAH6656452.1"/>
    </source>
</evidence>
<evidence type="ECO:0000256" key="1">
    <source>
        <dbReference type="ARBA" id="ARBA00010088"/>
    </source>
</evidence>
<keyword evidence="3" id="KW-0812">Transmembrane</keyword>
<reference evidence="6" key="1">
    <citation type="journal article" date="2021" name="Nat. Commun.">
        <title>Genetic determinants of endophytism in the Arabidopsis root mycobiome.</title>
        <authorList>
            <person name="Mesny F."/>
            <person name="Miyauchi S."/>
            <person name="Thiergart T."/>
            <person name="Pickel B."/>
            <person name="Atanasova L."/>
            <person name="Karlsson M."/>
            <person name="Huettel B."/>
            <person name="Barry K.W."/>
            <person name="Haridas S."/>
            <person name="Chen C."/>
            <person name="Bauer D."/>
            <person name="Andreopoulos W."/>
            <person name="Pangilinan J."/>
            <person name="LaButti K."/>
            <person name="Riley R."/>
            <person name="Lipzen A."/>
            <person name="Clum A."/>
            <person name="Drula E."/>
            <person name="Henrissat B."/>
            <person name="Kohler A."/>
            <person name="Grigoriev I.V."/>
            <person name="Martin F.M."/>
            <person name="Hacquard S."/>
        </authorList>
    </citation>
    <scope>NUCLEOTIDE SEQUENCE</scope>
    <source>
        <strain evidence="6">MPI-SDFR-AT-0073</strain>
    </source>
</reference>
<dbReference type="GO" id="GO:0016787">
    <property type="term" value="F:hydrolase activity"/>
    <property type="evidence" value="ECO:0007669"/>
    <property type="project" value="UniProtKB-KW"/>
</dbReference>
<dbReference type="InterPro" id="IPR051601">
    <property type="entry name" value="Serine_prot/Carboxylest_S33"/>
</dbReference>
<evidence type="ECO:0000259" key="4">
    <source>
        <dbReference type="Pfam" id="PF00561"/>
    </source>
</evidence>
<dbReference type="RefSeq" id="XP_045960686.1">
    <property type="nucleotide sequence ID" value="XM_046105807.1"/>
</dbReference>
<keyword evidence="3" id="KW-1133">Transmembrane helix</keyword>
<keyword evidence="7" id="KW-1185">Reference proteome</keyword>
<keyword evidence="3" id="KW-0472">Membrane</keyword>
<feature type="domain" description="AB hydrolase-1" evidence="4">
    <location>
        <begin position="141"/>
        <end position="334"/>
    </location>
</feature>
<name>A0A9P8UQW1_9PEZI</name>
<dbReference type="SUPFAM" id="SSF53474">
    <property type="entry name" value="alpha/beta-Hydrolases"/>
    <property type="match status" value="2"/>
</dbReference>
<protein>
    <submittedName>
        <fullName evidence="6">TAP-like protein-domain-containing protein</fullName>
    </submittedName>
</protein>
<dbReference type="Pfam" id="PF00561">
    <property type="entry name" value="Abhydrolase_1"/>
    <property type="match status" value="1"/>
</dbReference>
<dbReference type="AlphaFoldDB" id="A0A9P8UQW1"/>
<dbReference type="EMBL" id="JAGPXC010000002">
    <property type="protein sequence ID" value="KAH6656452.1"/>
    <property type="molecule type" value="Genomic_DNA"/>
</dbReference>
<dbReference type="InterPro" id="IPR000073">
    <property type="entry name" value="AB_hydrolase_1"/>
</dbReference>
<evidence type="ECO:0000256" key="2">
    <source>
        <dbReference type="ARBA" id="ARBA00022801"/>
    </source>
</evidence>
<sequence length="640" mass="71634">MTTRSTWLLLNIMSPRPDPDKQQHAVRVATPSTHGQRIKRQWATSTILALLGMAALYHFIQIFLFTPASTSSEDRYIAENIFDWAALQPSRELKWKNCYHGKFDCARLEVPLDWLEPSEDKRVVLAVIRVPARNREDYRGPVFVNPGGPGGSGVAWIADGIGDYLQTIVGNNHDIVSWDPRGVGASIPRVDCWGSSQKRHDWSMQMSGVVDSHPGMLFDALAQFDALSRQCETHMNRMTPELLSHISTASHARDMLEISEKMGFSKVKYWGVSCEYRQHPLISCDGTILGGTFAALYPDRVEKLVSDGNVDYHDWFASIKLNYLQDADKIMEAFFEFCNKAGPDNCKFYQATSDAIEVRFLELLASLRKSPVLIPAHTNGTQLEMPELVTYSKLQNLIRGCMYKPIYRFPALARVMAALEQRDGVPYYQLRGEDMGGPPQLDFCLLNETLPTVPSIPQHSDDAFPAIMCADSEAADADEWTPDTFLAYFEELQRISRYAGASNMHSQLSCAGRQDRPRWRYAGPFRNITTSFPILFIGNIADNVTPLSSARNNSRAFPGSVVLVQRSYGHASLAAPSTCTAKVIREYFQQGTLPAPETECGQDWELFEDPPPVLEGVESDRDLQVAVRELSRTANVAIGS</sequence>
<dbReference type="Gene3D" id="3.40.50.1820">
    <property type="entry name" value="alpha/beta hydrolase"/>
    <property type="match status" value="1"/>
</dbReference>
<evidence type="ECO:0000259" key="5">
    <source>
        <dbReference type="Pfam" id="PF08386"/>
    </source>
</evidence>
<dbReference type="GeneID" id="70134698"/>
<accession>A0A9P8UQW1</accession>
<evidence type="ECO:0000313" key="7">
    <source>
        <dbReference type="Proteomes" id="UP000758603"/>
    </source>
</evidence>
<dbReference type="InterPro" id="IPR013595">
    <property type="entry name" value="Pept_S33_TAP-like_C"/>
</dbReference>
<comment type="similarity">
    <text evidence="1">Belongs to the peptidase S33 family.</text>
</comment>
<feature type="domain" description="Peptidase S33 tripeptidyl aminopeptidase-like C-terminal" evidence="5">
    <location>
        <begin position="498"/>
        <end position="600"/>
    </location>
</feature>
<dbReference type="PANTHER" id="PTHR43248">
    <property type="entry name" value="2-SUCCINYL-6-HYDROXY-2,4-CYCLOHEXADIENE-1-CARBOXYLATE SYNTHASE"/>
    <property type="match status" value="1"/>
</dbReference>
<dbReference type="Pfam" id="PF08386">
    <property type="entry name" value="Abhydrolase_4"/>
    <property type="match status" value="1"/>
</dbReference>
<organism evidence="6 7">
    <name type="scientific">Truncatella angustata</name>
    <dbReference type="NCBI Taxonomy" id="152316"/>
    <lineage>
        <taxon>Eukaryota</taxon>
        <taxon>Fungi</taxon>
        <taxon>Dikarya</taxon>
        <taxon>Ascomycota</taxon>
        <taxon>Pezizomycotina</taxon>
        <taxon>Sordariomycetes</taxon>
        <taxon>Xylariomycetidae</taxon>
        <taxon>Amphisphaeriales</taxon>
        <taxon>Sporocadaceae</taxon>
        <taxon>Truncatella</taxon>
    </lineage>
</organism>
<dbReference type="PANTHER" id="PTHR43248:SF25">
    <property type="entry name" value="AB HYDROLASE-1 DOMAIN-CONTAINING PROTEIN-RELATED"/>
    <property type="match status" value="1"/>
</dbReference>
<feature type="transmembrane region" description="Helical" evidence="3">
    <location>
        <begin position="42"/>
        <end position="65"/>
    </location>
</feature>
<keyword evidence="2" id="KW-0378">Hydrolase</keyword>
<dbReference type="OrthoDB" id="425534at2759"/>
<dbReference type="Proteomes" id="UP000758603">
    <property type="component" value="Unassembled WGS sequence"/>
</dbReference>